<keyword evidence="2" id="KW-0378">Hydrolase</keyword>
<organism evidence="5 6">
    <name type="scientific">Pseudonocardia kongjuensis</name>
    <dbReference type="NCBI Taxonomy" id="102227"/>
    <lineage>
        <taxon>Bacteria</taxon>
        <taxon>Bacillati</taxon>
        <taxon>Actinomycetota</taxon>
        <taxon>Actinomycetes</taxon>
        <taxon>Pseudonocardiales</taxon>
        <taxon>Pseudonocardiaceae</taxon>
        <taxon>Pseudonocardia</taxon>
    </lineage>
</organism>
<dbReference type="Gene3D" id="3.90.780.10">
    <property type="entry name" value="5'-Nucleotidase, C-terminal domain"/>
    <property type="match status" value="1"/>
</dbReference>
<name>A0ABN1XWE1_9PSEU</name>
<dbReference type="SUPFAM" id="SSF55816">
    <property type="entry name" value="5'-nucleotidase (syn. UDP-sugar hydrolase), C-terminal domain"/>
    <property type="match status" value="1"/>
</dbReference>
<feature type="chain" id="PRO_5044992764" evidence="2">
    <location>
        <begin position="27"/>
        <end position="554"/>
    </location>
</feature>
<keyword evidence="1 2" id="KW-0732">Signal</keyword>
<dbReference type="SUPFAM" id="SSF56300">
    <property type="entry name" value="Metallo-dependent phosphatases"/>
    <property type="match status" value="1"/>
</dbReference>
<dbReference type="RefSeq" id="WP_344022734.1">
    <property type="nucleotide sequence ID" value="NZ_BAAAJK010000010.1"/>
</dbReference>
<reference evidence="5 6" key="1">
    <citation type="journal article" date="2019" name="Int. J. Syst. Evol. Microbiol.">
        <title>The Global Catalogue of Microorganisms (GCM) 10K type strain sequencing project: providing services to taxonomists for standard genome sequencing and annotation.</title>
        <authorList>
            <consortium name="The Broad Institute Genomics Platform"/>
            <consortium name="The Broad Institute Genome Sequencing Center for Infectious Disease"/>
            <person name="Wu L."/>
            <person name="Ma J."/>
        </authorList>
    </citation>
    <scope>NUCLEOTIDE SEQUENCE [LARGE SCALE GENOMIC DNA]</scope>
    <source>
        <strain evidence="5 6">JCM 11896</strain>
    </source>
</reference>
<dbReference type="InterPro" id="IPR006179">
    <property type="entry name" value="5_nucleotidase/apyrase"/>
</dbReference>
<dbReference type="PANTHER" id="PTHR11575:SF24">
    <property type="entry name" value="5'-NUCLEOTIDASE"/>
    <property type="match status" value="1"/>
</dbReference>
<evidence type="ECO:0000256" key="2">
    <source>
        <dbReference type="RuleBase" id="RU362119"/>
    </source>
</evidence>
<dbReference type="PANTHER" id="PTHR11575">
    <property type="entry name" value="5'-NUCLEOTIDASE-RELATED"/>
    <property type="match status" value="1"/>
</dbReference>
<dbReference type="Pfam" id="PF02872">
    <property type="entry name" value="5_nucleotid_C"/>
    <property type="match status" value="1"/>
</dbReference>
<dbReference type="InterPro" id="IPR004843">
    <property type="entry name" value="Calcineurin-like_PHP"/>
</dbReference>
<accession>A0ABN1XWE1</accession>
<feature type="domain" description="Calcineurin-like phosphoesterase" evidence="3">
    <location>
        <begin position="40"/>
        <end position="288"/>
    </location>
</feature>
<gene>
    <name evidence="5" type="ORF">GCM10009613_30150</name>
</gene>
<dbReference type="EMBL" id="BAAAJK010000010">
    <property type="protein sequence ID" value="GAA1390082.1"/>
    <property type="molecule type" value="Genomic_DNA"/>
</dbReference>
<dbReference type="InterPro" id="IPR029052">
    <property type="entry name" value="Metallo-depent_PP-like"/>
</dbReference>
<comment type="similarity">
    <text evidence="2">Belongs to the 5'-nucleotidase family.</text>
</comment>
<dbReference type="Proteomes" id="UP001501414">
    <property type="component" value="Unassembled WGS sequence"/>
</dbReference>
<evidence type="ECO:0000259" key="4">
    <source>
        <dbReference type="Pfam" id="PF02872"/>
    </source>
</evidence>
<keyword evidence="6" id="KW-1185">Reference proteome</keyword>
<dbReference type="InterPro" id="IPR036907">
    <property type="entry name" value="5'-Nucleotdase_C_sf"/>
</dbReference>
<dbReference type="Pfam" id="PF00149">
    <property type="entry name" value="Metallophos"/>
    <property type="match status" value="1"/>
</dbReference>
<feature type="domain" description="5'-Nucleotidase C-terminal" evidence="4">
    <location>
        <begin position="368"/>
        <end position="518"/>
    </location>
</feature>
<feature type="signal peptide" evidence="2">
    <location>
        <begin position="1"/>
        <end position="26"/>
    </location>
</feature>
<evidence type="ECO:0000313" key="6">
    <source>
        <dbReference type="Proteomes" id="UP001501414"/>
    </source>
</evidence>
<keyword evidence="2" id="KW-0547">Nucleotide-binding</keyword>
<evidence type="ECO:0000313" key="5">
    <source>
        <dbReference type="EMBL" id="GAA1390082.1"/>
    </source>
</evidence>
<dbReference type="InterPro" id="IPR008334">
    <property type="entry name" value="5'-Nucleotdase_C"/>
</dbReference>
<evidence type="ECO:0000256" key="1">
    <source>
        <dbReference type="ARBA" id="ARBA00022729"/>
    </source>
</evidence>
<dbReference type="PRINTS" id="PR01607">
    <property type="entry name" value="APYRASEFAMLY"/>
</dbReference>
<dbReference type="Gene3D" id="3.60.21.10">
    <property type="match status" value="1"/>
</dbReference>
<evidence type="ECO:0000259" key="3">
    <source>
        <dbReference type="Pfam" id="PF00149"/>
    </source>
</evidence>
<sequence>MPVSSGRRTGIVLAAVFALVLTAALAADIGSAAGGPATVRVIAFNDLHGNLEPPSGSSARVTTGDGAEIEAGGAAFLAAHVARLRAEQPANVLLSSGDNVGASPLASALFRDEPTIELLDAMGVAASAAGNHEFDEGLAELQRLVAGGCHPDDGCRFGPTYDGASFPVLAANVTTAGRPALPGHVVLDVGGTRLGVIGATLTELPDLVSPDGIRDIEVGDEIAAVDAASAELTAQGVHAQVLLVHQGDGTGSGGGPGSCALEPGGPGSAIAAGVSADVDAVFSAHSHEQYVCSVTDPAGAPRPFVQGLSFGRLVSVVDLALTGDGDVDRAATTARNEIVTRDVAPDPVAQGIVDAAVQGSEPLAQRPVGTLAGPLPRAADPSGLSPLGTVIADAQLAASRGDGAQLALTNPGGVRADLVPGPDGRVTYGQAYTVQPFGNILQTMTLTGAQLRAVLDQQFTVDDGPTVLQTSSNLRYSVAGDRVTGIELDGAPVTDAGSYRVAVNNFLSAGGDGFDAFTAGTDLVGGPVDLDAFVGYLEANPGLAAPPTDRVTRD</sequence>
<comment type="caution">
    <text evidence="5">The sequence shown here is derived from an EMBL/GenBank/DDBJ whole genome shotgun (WGS) entry which is preliminary data.</text>
</comment>
<protein>
    <submittedName>
        <fullName evidence="5">Bifunctional metallophosphatase/5'-nucleotidase</fullName>
    </submittedName>
</protein>
<proteinExistence type="inferred from homology"/>